<dbReference type="Proteomes" id="UP000320184">
    <property type="component" value="Unassembled WGS sequence"/>
</dbReference>
<evidence type="ECO:0000313" key="2">
    <source>
        <dbReference type="EMBL" id="TMQ49015.1"/>
    </source>
</evidence>
<proteinExistence type="predicted"/>
<dbReference type="Gene3D" id="3.20.20.140">
    <property type="entry name" value="Metal-dependent hydrolases"/>
    <property type="match status" value="1"/>
</dbReference>
<dbReference type="GO" id="GO:0016810">
    <property type="term" value="F:hydrolase activity, acting on carbon-nitrogen (but not peptide) bonds"/>
    <property type="evidence" value="ECO:0007669"/>
    <property type="project" value="InterPro"/>
</dbReference>
<dbReference type="Gene3D" id="2.30.40.10">
    <property type="entry name" value="Urease, subunit C, domain 1"/>
    <property type="match status" value="1"/>
</dbReference>
<dbReference type="InterPro" id="IPR033932">
    <property type="entry name" value="YtcJ-like"/>
</dbReference>
<organism evidence="2 3">
    <name type="scientific">Eiseniibacteriota bacterium</name>
    <dbReference type="NCBI Taxonomy" id="2212470"/>
    <lineage>
        <taxon>Bacteria</taxon>
        <taxon>Candidatus Eiseniibacteriota</taxon>
    </lineage>
</organism>
<dbReference type="SUPFAM" id="SSF51338">
    <property type="entry name" value="Composite domain of metallo-dependent hydrolases"/>
    <property type="match status" value="1"/>
</dbReference>
<feature type="domain" description="Amidohydrolase 3" evidence="1">
    <location>
        <begin position="54"/>
        <end position="526"/>
    </location>
</feature>
<dbReference type="PANTHER" id="PTHR22642:SF2">
    <property type="entry name" value="PROTEIN LONG AFTER FAR-RED 3"/>
    <property type="match status" value="1"/>
</dbReference>
<dbReference type="SUPFAM" id="SSF51556">
    <property type="entry name" value="Metallo-dependent hydrolases"/>
    <property type="match status" value="1"/>
</dbReference>
<dbReference type="EMBL" id="VBOT01000129">
    <property type="protein sequence ID" value="TMQ49015.1"/>
    <property type="molecule type" value="Genomic_DNA"/>
</dbReference>
<dbReference type="InterPro" id="IPR013108">
    <property type="entry name" value="Amidohydro_3"/>
</dbReference>
<accession>A0A538SCB4</accession>
<gene>
    <name evidence="2" type="ORF">E6K73_10695</name>
</gene>
<dbReference type="CDD" id="cd01300">
    <property type="entry name" value="YtcJ_like"/>
    <property type="match status" value="1"/>
</dbReference>
<dbReference type="Gene3D" id="3.10.310.70">
    <property type="match status" value="1"/>
</dbReference>
<dbReference type="AlphaFoldDB" id="A0A538SCB4"/>
<evidence type="ECO:0000259" key="1">
    <source>
        <dbReference type="Pfam" id="PF07969"/>
    </source>
</evidence>
<comment type="caution">
    <text evidence="2">The sequence shown here is derived from an EMBL/GenBank/DDBJ whole genome shotgun (WGS) entry which is preliminary data.</text>
</comment>
<dbReference type="InterPro" id="IPR011059">
    <property type="entry name" value="Metal-dep_hydrolase_composite"/>
</dbReference>
<name>A0A538SCB4_UNCEI</name>
<dbReference type="InterPro" id="IPR032466">
    <property type="entry name" value="Metal_Hydrolase"/>
</dbReference>
<sequence>MTPRADLVVGNARLWSSGGPIGGADTLAVSGGRVQAVGPRSRLEALVGADTLELDARGATVTPGLADAHVHLTHWARALHELDLSGASSRAEALERVRLRIQQSGGEAAAAPLVGRGWDANAWAEAPDRASLDLATGKRPVLLHSRDFHTVWANSAALERAGIGRNAADPPGGRIERDAAGEPTGILREHASRLCASLEAEAAGSDLERLRGAVRRLHAFGVTSVHDFEGAEAQRALRALTRGSEPLLRVLMHLPHAGLEHARSLGLESGTGDDTFRLGAVKLFADGTLGSRTAALLEPYDGTADRGMELISPEELRATVSLAVKAGLSVAVHAIGDRAVRSALDALEAVRGRIASLALPPRLEHVQLAAQDDLPRFAALGVAASMQPFHCVSDMELARRHWGTRTGRAYAWRSLLDRGALLAFGSDAPVESPNPAEGLAAAVTRERPSRPGDAFVPEQRLSLDQALAAYTEGPARLAGWWPSVGSLAAGAAADFVVWNADLHRLPPAELGQAHPLYTVLCGRVVHERGARDRSAERAGSAERRAGALQGRAAAALVSGRGSR</sequence>
<dbReference type="Pfam" id="PF07969">
    <property type="entry name" value="Amidohydro_3"/>
    <property type="match status" value="1"/>
</dbReference>
<keyword evidence="2" id="KW-0378">Hydrolase</keyword>
<evidence type="ECO:0000313" key="3">
    <source>
        <dbReference type="Proteomes" id="UP000320184"/>
    </source>
</evidence>
<dbReference type="PANTHER" id="PTHR22642">
    <property type="entry name" value="IMIDAZOLONEPROPIONASE"/>
    <property type="match status" value="1"/>
</dbReference>
<reference evidence="2 3" key="1">
    <citation type="journal article" date="2019" name="Nat. Microbiol.">
        <title>Mediterranean grassland soil C-N compound turnover is dependent on rainfall and depth, and is mediated by genomically divergent microorganisms.</title>
        <authorList>
            <person name="Diamond S."/>
            <person name="Andeer P.F."/>
            <person name="Li Z."/>
            <person name="Crits-Christoph A."/>
            <person name="Burstein D."/>
            <person name="Anantharaman K."/>
            <person name="Lane K.R."/>
            <person name="Thomas B.C."/>
            <person name="Pan C."/>
            <person name="Northen T.R."/>
            <person name="Banfield J.F."/>
        </authorList>
    </citation>
    <scope>NUCLEOTIDE SEQUENCE [LARGE SCALE GENOMIC DNA]</scope>
    <source>
        <strain evidence="2">WS_3</strain>
    </source>
</reference>
<protein>
    <submittedName>
        <fullName evidence="2">Amidohydrolase</fullName>
    </submittedName>
</protein>